<organism evidence="1 2">
    <name type="scientific">Tritrichomonas foetus</name>
    <dbReference type="NCBI Taxonomy" id="1144522"/>
    <lineage>
        <taxon>Eukaryota</taxon>
        <taxon>Metamonada</taxon>
        <taxon>Parabasalia</taxon>
        <taxon>Tritrichomonadida</taxon>
        <taxon>Tritrichomonadidae</taxon>
        <taxon>Tritrichomonas</taxon>
    </lineage>
</organism>
<dbReference type="Proteomes" id="UP000179807">
    <property type="component" value="Unassembled WGS sequence"/>
</dbReference>
<evidence type="ECO:0000313" key="2">
    <source>
        <dbReference type="Proteomes" id="UP000179807"/>
    </source>
</evidence>
<name>A0A1J4KNF4_9EUKA</name>
<evidence type="ECO:0000313" key="1">
    <source>
        <dbReference type="EMBL" id="OHT11316.1"/>
    </source>
</evidence>
<dbReference type="VEuPathDB" id="TrichDB:TRFO_19300"/>
<dbReference type="GeneID" id="94835419"/>
<dbReference type="EMBL" id="MLAK01000591">
    <property type="protein sequence ID" value="OHT11316.1"/>
    <property type="molecule type" value="Genomic_DNA"/>
</dbReference>
<gene>
    <name evidence="1" type="ORF">TRFO_19300</name>
</gene>
<proteinExistence type="predicted"/>
<protein>
    <submittedName>
        <fullName evidence="1">Uncharacterized protein</fullName>
    </submittedName>
</protein>
<dbReference type="AlphaFoldDB" id="A0A1J4KNF4"/>
<comment type="caution">
    <text evidence="1">The sequence shown here is derived from an EMBL/GenBank/DDBJ whole genome shotgun (WGS) entry which is preliminary data.</text>
</comment>
<keyword evidence="2" id="KW-1185">Reference proteome</keyword>
<reference evidence="1" key="1">
    <citation type="submission" date="2016-10" db="EMBL/GenBank/DDBJ databases">
        <authorList>
            <person name="Benchimol M."/>
            <person name="Almeida L.G."/>
            <person name="Vasconcelos A.T."/>
            <person name="Perreira-Neves A."/>
            <person name="Rosa I.A."/>
            <person name="Tasca T."/>
            <person name="Bogo M.R."/>
            <person name="de Souza W."/>
        </authorList>
    </citation>
    <scope>NUCLEOTIDE SEQUENCE [LARGE SCALE GENOMIC DNA]</scope>
    <source>
        <strain evidence="1">K</strain>
    </source>
</reference>
<accession>A0A1J4KNF4</accession>
<dbReference type="RefSeq" id="XP_068364452.1">
    <property type="nucleotide sequence ID" value="XM_068500715.1"/>
</dbReference>
<sequence>MDDLIGKEKTRFFQTIEDGLNRDIDEIKEYYNYISSISNLNPDANITKIKHKLYDVMFINLRTARQCLLLYLSQIDSSNFFESPPSDVILGFSIQPNPKIKPLCSGMSATTSQIMTNILSRITKDLVSFSYVIKGYFKEDISLLETFCYMTFPAMFAYFTTDYYCRCGVDLIYQFILLPDEIPFTIGMNMLSSFFFCAFSFTCGLWNYFSAEILPILYLSIDFFAFMIACIEKASPLLSEHHKEIIQIMFMKFPSICIRFLIKDFLASSFNVFVTNGLIKLPKESHDRIHRFFINHENDSDNANGKKIFHAFTDSKTSEGSTPNHPTQRELNIMPMILSFRDIFILIEILGNPNKFTTESFQKLVQQKHEFFKKGFEPMKFDNYPNAPLKQEDVIQDKIIHLENRFNAIIGKAGIMNMSPFQFMERKTIYSDLITSTKNLVKYGYLKCIRNCEVSYHKLDIMLDIEELIRINLSYQDKMYQIVKSLIKNHCNCTIKHHCVNIKKNTEITVNEIDKFISPLFKKYFLDNKVDPTISTLMFYSIFDFFIIKADPRIDSILKLFADLIKLKRAQIFKNMEKYPIEKCAIDCCCFQCVSLMRSSLGTRYSSLINLANEIKVISKHHMNSYHFTTNDNDISYTEDLFTFFFSYAIVTIDNKELLGTMILCDAIIQKYDILDYCIGEIQESRKYLSDGIKTFCKDNENLIIEYMQYSI</sequence>
<dbReference type="OrthoDB" id="10684751at2759"/>